<protein>
    <submittedName>
        <fullName evidence="1">Uncharacterized protein</fullName>
    </submittedName>
</protein>
<dbReference type="EMBL" id="JBFAEG010000002">
    <property type="protein sequence ID" value="MEU5705724.1"/>
    <property type="molecule type" value="Genomic_DNA"/>
</dbReference>
<dbReference type="RefSeq" id="WP_051848714.1">
    <property type="nucleotide sequence ID" value="NZ_JBEXDP010000001.1"/>
</dbReference>
<dbReference type="Proteomes" id="UP001551011">
    <property type="component" value="Unassembled WGS sequence"/>
</dbReference>
<evidence type="ECO:0000313" key="2">
    <source>
        <dbReference type="Proteomes" id="UP001551011"/>
    </source>
</evidence>
<gene>
    <name evidence="1" type="ORF">AB0H04_02335</name>
</gene>
<accession>A0ABV3A1B5</accession>
<reference evidence="1 2" key="1">
    <citation type="submission" date="2024-06" db="EMBL/GenBank/DDBJ databases">
        <title>The Natural Products Discovery Center: Release of the First 8490 Sequenced Strains for Exploring Actinobacteria Biosynthetic Diversity.</title>
        <authorList>
            <person name="Kalkreuter E."/>
            <person name="Kautsar S.A."/>
            <person name="Yang D."/>
            <person name="Bader C.D."/>
            <person name="Teijaro C.N."/>
            <person name="Fluegel L."/>
            <person name="Davis C.M."/>
            <person name="Simpson J.R."/>
            <person name="Lauterbach L."/>
            <person name="Steele A.D."/>
            <person name="Gui C."/>
            <person name="Meng S."/>
            <person name="Li G."/>
            <person name="Viehrig K."/>
            <person name="Ye F."/>
            <person name="Su P."/>
            <person name="Kiefer A.F."/>
            <person name="Nichols A."/>
            <person name="Cepeda A.J."/>
            <person name="Yan W."/>
            <person name="Fan B."/>
            <person name="Jiang Y."/>
            <person name="Adhikari A."/>
            <person name="Zheng C.-J."/>
            <person name="Schuster L."/>
            <person name="Cowan T.M."/>
            <person name="Smanski M.J."/>
            <person name="Chevrette M.G."/>
            <person name="De Carvalho L.P.S."/>
            <person name="Shen B."/>
        </authorList>
    </citation>
    <scope>NUCLEOTIDE SEQUENCE [LARGE SCALE GENOMIC DNA]</scope>
    <source>
        <strain evidence="1 2">NPDC020594</strain>
    </source>
</reference>
<proteinExistence type="predicted"/>
<organism evidence="1 2">
    <name type="scientific">Streptomyces flaveolus</name>
    <dbReference type="NCBI Taxonomy" id="67297"/>
    <lineage>
        <taxon>Bacteria</taxon>
        <taxon>Bacillati</taxon>
        <taxon>Actinomycetota</taxon>
        <taxon>Actinomycetes</taxon>
        <taxon>Kitasatosporales</taxon>
        <taxon>Streptomycetaceae</taxon>
        <taxon>Streptomyces</taxon>
    </lineage>
</organism>
<sequence length="198" mass="21159">MRFDGWIIGTGTASGTRVVVGHWARSPFGRFSDVMVERADGHRLLLAPSRRTADFIAATYAFDEVQVTPVAVRVAGRRWEIAAGPLDLRLTTGRRGLTGRLLRAVPAPLAARPAWTVVTYPPARLLLGVRTRGSAGGGRREWYGALDLLPVVSAGTVYGGRDQGPLAPVAPPVRFGFGSAPRRPSAVRVVTTVAVPRS</sequence>
<comment type="caution">
    <text evidence="1">The sequence shown here is derived from an EMBL/GenBank/DDBJ whole genome shotgun (WGS) entry which is preliminary data.</text>
</comment>
<evidence type="ECO:0000313" key="1">
    <source>
        <dbReference type="EMBL" id="MEU5705724.1"/>
    </source>
</evidence>
<name>A0ABV3A1B5_9ACTN</name>
<keyword evidence="2" id="KW-1185">Reference proteome</keyword>